<evidence type="ECO:0000313" key="6">
    <source>
        <dbReference type="EMBL" id="ELK23187.1"/>
    </source>
</evidence>
<protein>
    <recommendedName>
        <fullName evidence="4">Sulfotransferase</fullName>
        <ecNumber evidence="4">2.8.2.-</ecNumber>
    </recommendedName>
</protein>
<name>L5LAG5_MYODS</name>
<evidence type="ECO:0000256" key="1">
    <source>
        <dbReference type="ARBA" id="ARBA00005771"/>
    </source>
</evidence>
<feature type="domain" description="Sulfotransferase" evidence="5">
    <location>
        <begin position="2"/>
        <end position="84"/>
    </location>
</feature>
<evidence type="ECO:0000256" key="3">
    <source>
        <dbReference type="ARBA" id="ARBA00048219"/>
    </source>
</evidence>
<accession>L5LAG5</accession>
<dbReference type="Gene3D" id="3.40.50.300">
    <property type="entry name" value="P-loop containing nucleotide triphosphate hydrolases"/>
    <property type="match status" value="2"/>
</dbReference>
<dbReference type="Pfam" id="PF00685">
    <property type="entry name" value="Sulfotransfer_1"/>
    <property type="match status" value="1"/>
</dbReference>
<dbReference type="InterPro" id="IPR000863">
    <property type="entry name" value="Sulfotransferase_dom"/>
</dbReference>
<dbReference type="Proteomes" id="UP000010556">
    <property type="component" value="Unassembled WGS sequence"/>
</dbReference>
<dbReference type="PANTHER" id="PTHR11783">
    <property type="entry name" value="SULFOTRANSFERASE SULT"/>
    <property type="match status" value="1"/>
</dbReference>
<sequence>MMNGVKQLKEMASPRILKTHLPAQLLPASFWEKNCKMIYLCRNAKDVAVSFYYFFQMVAGHPNPGTFPEFVEKFMDGEGIIGDWKNHFTEALNKKFDMHYEQQMKGGILQRVGRKKGGTELTDKVTNSKAIARIYDDKDTK</sequence>
<dbReference type="GO" id="GO:0008146">
    <property type="term" value="F:sulfotransferase activity"/>
    <property type="evidence" value="ECO:0007669"/>
    <property type="project" value="InterPro"/>
</dbReference>
<keyword evidence="7" id="KW-1185">Reference proteome</keyword>
<evidence type="ECO:0000259" key="5">
    <source>
        <dbReference type="Pfam" id="PF00685"/>
    </source>
</evidence>
<evidence type="ECO:0000256" key="2">
    <source>
        <dbReference type="ARBA" id="ARBA00022679"/>
    </source>
</evidence>
<dbReference type="SUPFAM" id="SSF52540">
    <property type="entry name" value="P-loop containing nucleoside triphosphate hydrolases"/>
    <property type="match status" value="1"/>
</dbReference>
<evidence type="ECO:0000313" key="7">
    <source>
        <dbReference type="Proteomes" id="UP000010556"/>
    </source>
</evidence>
<proteinExistence type="inferred from homology"/>
<reference evidence="7" key="1">
    <citation type="journal article" date="2013" name="Science">
        <title>Comparative analysis of bat genomes provides insight into the evolution of flight and immunity.</title>
        <authorList>
            <person name="Zhang G."/>
            <person name="Cowled C."/>
            <person name="Shi Z."/>
            <person name="Huang Z."/>
            <person name="Bishop-Lilly K.A."/>
            <person name="Fang X."/>
            <person name="Wynne J.W."/>
            <person name="Xiong Z."/>
            <person name="Baker M.L."/>
            <person name="Zhao W."/>
            <person name="Tachedjian M."/>
            <person name="Zhu Y."/>
            <person name="Zhou P."/>
            <person name="Jiang X."/>
            <person name="Ng J."/>
            <person name="Yang L."/>
            <person name="Wu L."/>
            <person name="Xiao J."/>
            <person name="Feng Y."/>
            <person name="Chen Y."/>
            <person name="Sun X."/>
            <person name="Zhang Y."/>
            <person name="Marsh G.A."/>
            <person name="Crameri G."/>
            <person name="Broder C.C."/>
            <person name="Frey K.G."/>
            <person name="Wang L.F."/>
            <person name="Wang J."/>
        </authorList>
    </citation>
    <scope>NUCLEOTIDE SEQUENCE [LARGE SCALE GENOMIC DNA]</scope>
</reference>
<comment type="similarity">
    <text evidence="1 4">Belongs to the sulfotransferase 1 family.</text>
</comment>
<comment type="catalytic activity">
    <reaction evidence="3">
        <text>4-ethylphenol + 3'-phosphoadenylyl sulfate = 4-ethylphenyl sulfate + adenosine 3',5'-bisphosphate + H(+)</text>
        <dbReference type="Rhea" id="RHEA:70607"/>
        <dbReference type="ChEBI" id="CHEBI:15378"/>
        <dbReference type="ChEBI" id="CHEBI:49584"/>
        <dbReference type="ChEBI" id="CHEBI:58339"/>
        <dbReference type="ChEBI" id="CHEBI:58343"/>
        <dbReference type="ChEBI" id="CHEBI:133681"/>
    </reaction>
    <physiologicalReaction direction="left-to-right" evidence="3">
        <dbReference type="Rhea" id="RHEA:70608"/>
    </physiologicalReaction>
</comment>
<dbReference type="InterPro" id="IPR027417">
    <property type="entry name" value="P-loop_NTPase"/>
</dbReference>
<organism evidence="6 7">
    <name type="scientific">Myotis davidii</name>
    <name type="common">David's myotis</name>
    <dbReference type="NCBI Taxonomy" id="225400"/>
    <lineage>
        <taxon>Eukaryota</taxon>
        <taxon>Metazoa</taxon>
        <taxon>Chordata</taxon>
        <taxon>Craniata</taxon>
        <taxon>Vertebrata</taxon>
        <taxon>Euteleostomi</taxon>
        <taxon>Mammalia</taxon>
        <taxon>Eutheria</taxon>
        <taxon>Laurasiatheria</taxon>
        <taxon>Chiroptera</taxon>
        <taxon>Yangochiroptera</taxon>
        <taxon>Vespertilionidae</taxon>
        <taxon>Myotis</taxon>
    </lineage>
</organism>
<dbReference type="EMBL" id="KB113841">
    <property type="protein sequence ID" value="ELK23187.1"/>
    <property type="molecule type" value="Genomic_DNA"/>
</dbReference>
<dbReference type="EC" id="2.8.2.-" evidence="4"/>
<keyword evidence="2 4" id="KW-0808">Transferase</keyword>
<gene>
    <name evidence="6" type="ORF">MDA_GLEAN10004669</name>
</gene>
<dbReference type="AlphaFoldDB" id="L5LAG5"/>
<evidence type="ECO:0000256" key="4">
    <source>
        <dbReference type="RuleBase" id="RU361155"/>
    </source>
</evidence>